<keyword evidence="8" id="KW-1185">Reference proteome</keyword>
<dbReference type="Gene3D" id="1.10.357.140">
    <property type="entry name" value="UbiA prenyltransferase"/>
    <property type="match status" value="1"/>
</dbReference>
<dbReference type="GO" id="GO:0016020">
    <property type="term" value="C:membrane"/>
    <property type="evidence" value="ECO:0007669"/>
    <property type="project" value="UniProtKB-SubCell"/>
</dbReference>
<sequence>MSYILSKSLGYLRLVRPANLLTAVADILAGIAVSGFLHKGYSNYLDLLPVACLCLATMGLYGGGVVFNDVFDASLDKVERPERPIPSGLITKTQAIILGSYLFLIGILAAFTVGRAAGVIALGIMASALIYDKWGKHASWGPVNMGLCRGLNLLLGISLVEPVLQHYTWMAVIPVIYIAAITAISRGEVYGGSVKTLRIAAVCYAFVYGTIAVLAVINERLLPALPFLVLFVIMINAPLIKAMKSPTGPNIGKAVKGGILALIAMNAAWAAAFFTLPYALLILLLLPLSVLLARAFAVT</sequence>
<evidence type="ECO:0000256" key="1">
    <source>
        <dbReference type="ARBA" id="ARBA00004141"/>
    </source>
</evidence>
<evidence type="ECO:0000256" key="6">
    <source>
        <dbReference type="SAM" id="Phobius"/>
    </source>
</evidence>
<keyword evidence="5 6" id="KW-0472">Membrane</keyword>
<dbReference type="RefSeq" id="WP_149842024.1">
    <property type="nucleotide sequence ID" value="NZ_VUOC01000004.1"/>
</dbReference>
<dbReference type="CDD" id="cd13964">
    <property type="entry name" value="PT_UbiA_1"/>
    <property type="match status" value="1"/>
</dbReference>
<feature type="transmembrane region" description="Helical" evidence="6">
    <location>
        <begin position="166"/>
        <end position="185"/>
    </location>
</feature>
<keyword evidence="4 6" id="KW-1133">Transmembrane helix</keyword>
<dbReference type="PANTHER" id="PTHR42723">
    <property type="entry name" value="CHLOROPHYLL SYNTHASE"/>
    <property type="match status" value="1"/>
</dbReference>
<evidence type="ECO:0000256" key="2">
    <source>
        <dbReference type="ARBA" id="ARBA00022475"/>
    </source>
</evidence>
<dbReference type="InterPro" id="IPR000537">
    <property type="entry name" value="UbiA_prenyltransferase"/>
</dbReference>
<dbReference type="InterPro" id="IPR044878">
    <property type="entry name" value="UbiA_sf"/>
</dbReference>
<evidence type="ECO:0000313" key="7">
    <source>
        <dbReference type="EMBL" id="KAA2240845.1"/>
    </source>
</evidence>
<name>A0A5B2VP58_9BACT</name>
<feature type="transmembrane region" description="Helical" evidence="6">
    <location>
        <begin position="44"/>
        <end position="67"/>
    </location>
</feature>
<dbReference type="EMBL" id="VUOC01000004">
    <property type="protein sequence ID" value="KAA2240845.1"/>
    <property type="molecule type" value="Genomic_DNA"/>
</dbReference>
<dbReference type="GO" id="GO:0016765">
    <property type="term" value="F:transferase activity, transferring alkyl or aryl (other than methyl) groups"/>
    <property type="evidence" value="ECO:0007669"/>
    <property type="project" value="InterPro"/>
</dbReference>
<dbReference type="AlphaFoldDB" id="A0A5B2VP58"/>
<evidence type="ECO:0000256" key="3">
    <source>
        <dbReference type="ARBA" id="ARBA00022692"/>
    </source>
</evidence>
<reference evidence="7 8" key="1">
    <citation type="submission" date="2019-09" db="EMBL/GenBank/DDBJ databases">
        <title>Chitinophaga ginsengihumi sp. nov., isolated from soil of ginseng rhizosphere.</title>
        <authorList>
            <person name="Lee J."/>
        </authorList>
    </citation>
    <scope>NUCLEOTIDE SEQUENCE [LARGE SCALE GENOMIC DNA]</scope>
    <source>
        <strain evidence="7 8">BN140078</strain>
    </source>
</reference>
<dbReference type="NCBIfam" id="NF035940">
    <property type="entry name" value="prenyl_rel_EboC"/>
    <property type="match status" value="1"/>
</dbReference>
<gene>
    <name evidence="7" type="ORF">F0L74_32455</name>
</gene>
<keyword evidence="7" id="KW-0808">Transferase</keyword>
<feature type="transmembrane region" description="Helical" evidence="6">
    <location>
        <begin position="197"/>
        <end position="217"/>
    </location>
</feature>
<feature type="transmembrane region" description="Helical" evidence="6">
    <location>
        <begin position="101"/>
        <end position="131"/>
    </location>
</feature>
<evidence type="ECO:0000313" key="8">
    <source>
        <dbReference type="Proteomes" id="UP000324611"/>
    </source>
</evidence>
<comment type="caution">
    <text evidence="7">The sequence shown here is derived from an EMBL/GenBank/DDBJ whole genome shotgun (WGS) entry which is preliminary data.</text>
</comment>
<keyword evidence="3 6" id="KW-0812">Transmembrane</keyword>
<keyword evidence="2" id="KW-1003">Cell membrane</keyword>
<dbReference type="PANTHER" id="PTHR42723:SF1">
    <property type="entry name" value="CHLOROPHYLL SYNTHASE, CHLOROPLASTIC"/>
    <property type="match status" value="1"/>
</dbReference>
<accession>A0A5B2VP58</accession>
<dbReference type="InterPro" id="IPR050475">
    <property type="entry name" value="Prenyltransferase_related"/>
</dbReference>
<feature type="transmembrane region" description="Helical" evidence="6">
    <location>
        <begin position="20"/>
        <end position="37"/>
    </location>
</feature>
<comment type="subcellular location">
    <subcellularLocation>
        <location evidence="1">Membrane</location>
        <topology evidence="1">Multi-pass membrane protein</topology>
    </subcellularLocation>
</comment>
<evidence type="ECO:0000256" key="4">
    <source>
        <dbReference type="ARBA" id="ARBA00022989"/>
    </source>
</evidence>
<feature type="transmembrane region" description="Helical" evidence="6">
    <location>
        <begin position="223"/>
        <end position="242"/>
    </location>
</feature>
<dbReference type="Pfam" id="PF01040">
    <property type="entry name" value="UbiA"/>
    <property type="match status" value="1"/>
</dbReference>
<feature type="transmembrane region" description="Helical" evidence="6">
    <location>
        <begin position="278"/>
        <end position="297"/>
    </location>
</feature>
<organism evidence="7 8">
    <name type="scientific">Chitinophaga agrisoli</name>
    <dbReference type="NCBI Taxonomy" id="2607653"/>
    <lineage>
        <taxon>Bacteria</taxon>
        <taxon>Pseudomonadati</taxon>
        <taxon>Bacteroidota</taxon>
        <taxon>Chitinophagia</taxon>
        <taxon>Chitinophagales</taxon>
        <taxon>Chitinophagaceae</taxon>
        <taxon>Chitinophaga</taxon>
    </lineage>
</organism>
<feature type="transmembrane region" description="Helical" evidence="6">
    <location>
        <begin position="143"/>
        <end position="160"/>
    </location>
</feature>
<dbReference type="Proteomes" id="UP000324611">
    <property type="component" value="Unassembled WGS sequence"/>
</dbReference>
<reference evidence="7 8" key="2">
    <citation type="submission" date="2019-09" db="EMBL/GenBank/DDBJ databases">
        <authorList>
            <person name="Jin C."/>
        </authorList>
    </citation>
    <scope>NUCLEOTIDE SEQUENCE [LARGE SCALE GENOMIC DNA]</scope>
    <source>
        <strain evidence="7 8">BN140078</strain>
    </source>
</reference>
<protein>
    <submittedName>
        <fullName evidence="7">Polyprenyltransferase</fullName>
    </submittedName>
</protein>
<proteinExistence type="predicted"/>
<evidence type="ECO:0000256" key="5">
    <source>
        <dbReference type="ARBA" id="ARBA00023136"/>
    </source>
</evidence>